<evidence type="ECO:0000256" key="11">
    <source>
        <dbReference type="ARBA" id="ARBA00022989"/>
    </source>
</evidence>
<feature type="transmembrane region" description="Helical" evidence="18">
    <location>
        <begin position="527"/>
        <end position="551"/>
    </location>
</feature>
<feature type="transmembrane region" description="Helical" evidence="18">
    <location>
        <begin position="828"/>
        <end position="847"/>
    </location>
</feature>
<feature type="region of interest" description="Disordered" evidence="17">
    <location>
        <begin position="173"/>
        <end position="200"/>
    </location>
</feature>
<evidence type="ECO:0000256" key="17">
    <source>
        <dbReference type="SAM" id="MobiDB-lite"/>
    </source>
</evidence>
<dbReference type="GO" id="GO:0003918">
    <property type="term" value="F:DNA topoisomerase type II (double strand cut, ATP-hydrolyzing) activity"/>
    <property type="evidence" value="ECO:0007669"/>
    <property type="project" value="UniProtKB-UniRule"/>
</dbReference>
<dbReference type="CDD" id="cd00223">
    <property type="entry name" value="TOPRIM_TopoIIB_SPO"/>
    <property type="match status" value="1"/>
</dbReference>
<evidence type="ECO:0000256" key="6">
    <source>
        <dbReference type="ARBA" id="ARBA00012895"/>
    </source>
</evidence>
<evidence type="ECO:0000259" key="20">
    <source>
        <dbReference type="Pfam" id="PF21180"/>
    </source>
</evidence>
<dbReference type="InterPro" id="IPR036078">
    <property type="entry name" value="Spo11/TopoVI_A_sf"/>
</dbReference>
<evidence type="ECO:0000256" key="9">
    <source>
        <dbReference type="ARBA" id="ARBA00022729"/>
    </source>
</evidence>
<comment type="caution">
    <text evidence="21">The sequence shown here is derived from an EMBL/GenBank/DDBJ whole genome shotgun (WGS) entry which is preliminary data.</text>
</comment>
<evidence type="ECO:0000256" key="12">
    <source>
        <dbReference type="ARBA" id="ARBA00023029"/>
    </source>
</evidence>
<evidence type="ECO:0000256" key="8">
    <source>
        <dbReference type="ARBA" id="ARBA00022723"/>
    </source>
</evidence>
<feature type="transmembrane region" description="Helical" evidence="18">
    <location>
        <begin position="628"/>
        <end position="650"/>
    </location>
</feature>
<keyword evidence="13 16" id="KW-0238">DNA-binding</keyword>
<dbReference type="PROSITE" id="PS52041">
    <property type="entry name" value="TOPO_IIB"/>
    <property type="match status" value="1"/>
</dbReference>
<sequence>MIILVTDGRPPPGKMDTPSKLASAYLKSETNVTLVGILVKHEAKAIEGEILYALSSCCPAESMKVTGTTDVHVACELPMNESCPYMASMKDYAALRRSIDGIVQNLGDELQCEGRRESVSLLPDSRSLWFLVLLLPVLLHQVWQRCLLHIGDSYTSKAARDLQPPVDVEMTTGVTSREEVETQPAESQARSSQAAAAEADAAATTKGKKWAPVRTAYIINGARVDVDYGRSSTTPPPMAPNAARRGNSFASVNDFPETAMQSIQSDVDTSSVVGVMSVVSPESLPPEVRRFNCHIFVPLLMTLLLLPVVIMKSGILSMLHLESPQLAMAAQYEEELPHSVDVAGRYEYYDFPFCKPKIVMPHFMTLGQVLRGDRLVNSLYPMHMKRQVPRTVICSRRMSESDIHMLKEAIDQNYMFELFVGELPIDRPFGVVSTMGNEKDEQVTDRYFLVNYLDFIIGYNEKEVVSANVTRELNLEHLVDITEWKEGMVIQFSYSVQWTPLPHILPSQALELQLKSTMPHGHQNMDIHWLAIINSFVLMLLILSLFLLIIIRVVRSDLSRYLQIPDEELNAVEEETGWKLLHADVFRAPKHRLFFCSAIGAGAQMTSMMIMVVLVGCIGAYYQRGAVASAAVISYMVTALLGGFVSANLYQKLGGEKWAWNIFMTALCFMGPAFLIWSFLNTVAIFYGSTAAFPFPTILLMFAMWACVTFPLTVLGGIIGRHRSLKQAQAEGSPFPCKTNKLAREIPSCRWYQSPVTQFFASGFLPFSAIYIELHYIFNSVWGPRIYFLYGILLLAFTMLLLVAGTVTVLFTYFHLNAEDHRWWWRSFGSGVAVSVFFYLYCVYFFLQTGMNGFLQCSFFFLYSLLAAHGIALMLGCVSFYCSYFFVIYIYSRIKDLELQSEGQALCALDHGGIAAAVERLTHNVLRAVFDVVASANSEEACQKAGRHIDPKARLPAAILLTEPCHSLIQEDGDFNAATDRKHRLTLAPRNLRRVARLFAALDNVHRLNKAGRTATQRELFYRVVAEGSGLFSSQQIMDRAMRDAVGALRIGRPHLGILTTEKGLLAGEISFSHDNCISVAAQGSTGTSIGESMLDHQTNFHVGERAQIVLVVEKDTVFQHLLQSKLLAALPLVLVTGRGYPDVLTRRFLQKLYRVAPHLTQVYLGDFDPDGVAIFLLYRRSCSHLRWLGLHEPDVSKLPSEACIPLTKRDKALQQSLLRKPEVQAVAGLVEQIVSMKCKAEIEALHAAAAGDGMALDYVAVKIREQAWI</sequence>
<comment type="similarity">
    <text evidence="5 16">Belongs to the TOP6A family.</text>
</comment>
<dbReference type="Gene3D" id="1.10.10.10">
    <property type="entry name" value="Winged helix-like DNA-binding domain superfamily/Winged helix DNA-binding domain"/>
    <property type="match status" value="1"/>
</dbReference>
<evidence type="ECO:0000259" key="19">
    <source>
        <dbReference type="Pfam" id="PF04406"/>
    </source>
</evidence>
<keyword evidence="12 16" id="KW-0799">Topoisomerase</keyword>
<dbReference type="InterPro" id="IPR036388">
    <property type="entry name" value="WH-like_DNA-bd_sf"/>
</dbReference>
<feature type="compositionally biased region" description="Low complexity" evidence="17">
    <location>
        <begin position="185"/>
        <end position="200"/>
    </location>
</feature>
<feature type="domain" description="Spo11/DNA topoisomerase VI subunit A N-terminal" evidence="19">
    <location>
        <begin position="993"/>
        <end position="1058"/>
    </location>
</feature>
<feature type="transmembrane region" description="Helical" evidence="18">
    <location>
        <begin position="859"/>
        <end position="891"/>
    </location>
</feature>
<keyword evidence="8" id="KW-0479">Metal-binding</keyword>
<dbReference type="OrthoDB" id="1666796at2759"/>
<name>A0A812GRT7_9DINO</name>
<dbReference type="PANTHER" id="PTHR10766:SF177">
    <property type="entry name" value="TRANSMEMBRANE 9 SUPERFAMILY MEMBER 1"/>
    <property type="match status" value="1"/>
</dbReference>
<evidence type="ECO:0000313" key="21">
    <source>
        <dbReference type="EMBL" id="CAE6925567.1"/>
    </source>
</evidence>
<feature type="transmembrane region" description="Helical" evidence="18">
    <location>
        <begin position="790"/>
        <end position="816"/>
    </location>
</feature>
<evidence type="ECO:0000256" key="3">
    <source>
        <dbReference type="ARBA" id="ARBA00004141"/>
    </source>
</evidence>
<dbReference type="Pfam" id="PF21180">
    <property type="entry name" value="TOP6A-Spo11_Toprim"/>
    <property type="match status" value="1"/>
</dbReference>
<dbReference type="Gene3D" id="3.40.1360.10">
    <property type="match status" value="1"/>
</dbReference>
<evidence type="ECO:0000256" key="13">
    <source>
        <dbReference type="ARBA" id="ARBA00023125"/>
    </source>
</evidence>
<organism evidence="21 22">
    <name type="scientific">Symbiodinium natans</name>
    <dbReference type="NCBI Taxonomy" id="878477"/>
    <lineage>
        <taxon>Eukaryota</taxon>
        <taxon>Sar</taxon>
        <taxon>Alveolata</taxon>
        <taxon>Dinophyceae</taxon>
        <taxon>Suessiales</taxon>
        <taxon>Symbiodiniaceae</taxon>
        <taxon>Symbiodinium</taxon>
    </lineage>
</organism>
<comment type="catalytic activity">
    <reaction evidence="1 16">
        <text>ATP-dependent breakage, passage and rejoining of double-stranded DNA.</text>
        <dbReference type="EC" id="5.6.2.2"/>
    </reaction>
</comment>
<dbReference type="InterPro" id="IPR004240">
    <property type="entry name" value="EMP70"/>
</dbReference>
<dbReference type="GO" id="GO:0046872">
    <property type="term" value="F:metal ion binding"/>
    <property type="evidence" value="ECO:0007669"/>
    <property type="project" value="UniProtKB-KW"/>
</dbReference>
<evidence type="ECO:0000256" key="7">
    <source>
        <dbReference type="ARBA" id="ARBA00022692"/>
    </source>
</evidence>
<dbReference type="SUPFAM" id="SSF56726">
    <property type="entry name" value="DNA topoisomerase IV, alpha subunit"/>
    <property type="match status" value="1"/>
</dbReference>
<feature type="domain" description="Topoisomerase 6 subunit A/Spo11 TOPRIM" evidence="20">
    <location>
        <begin position="1110"/>
        <end position="1250"/>
    </location>
</feature>
<dbReference type="InterPro" id="IPR036259">
    <property type="entry name" value="MFS_trans_sf"/>
</dbReference>
<dbReference type="PRINTS" id="PR01550">
    <property type="entry name" value="TOP6AFAMILY"/>
</dbReference>
<comment type="subcellular location">
    <subcellularLocation>
        <location evidence="3">Membrane</location>
        <topology evidence="3">Multi-pass membrane protein</topology>
    </subcellularLocation>
</comment>
<dbReference type="GO" id="GO:0005694">
    <property type="term" value="C:chromosome"/>
    <property type="evidence" value="ECO:0007669"/>
    <property type="project" value="InterPro"/>
</dbReference>
<dbReference type="GO" id="GO:0005524">
    <property type="term" value="F:ATP binding"/>
    <property type="evidence" value="ECO:0007669"/>
    <property type="project" value="InterPro"/>
</dbReference>
<comment type="cofactor">
    <cofactor evidence="2">
        <name>Mg(2+)</name>
        <dbReference type="ChEBI" id="CHEBI:18420"/>
    </cofactor>
</comment>
<feature type="active site" description="O-(5'-phospho-DNA)-tyrosine intermediate" evidence="16">
    <location>
        <position position="1022"/>
    </location>
</feature>
<gene>
    <name evidence="21" type="primary">TMN4</name>
    <name evidence="21" type="ORF">SNAT2548_LOCUS634</name>
</gene>
<evidence type="ECO:0000256" key="16">
    <source>
        <dbReference type="PROSITE-ProRule" id="PRU01385"/>
    </source>
</evidence>
<dbReference type="SUPFAM" id="SSF103473">
    <property type="entry name" value="MFS general substrate transporter"/>
    <property type="match status" value="1"/>
</dbReference>
<feature type="transmembrane region" description="Helical" evidence="18">
    <location>
        <begin position="693"/>
        <end position="719"/>
    </location>
</feature>
<feature type="transmembrane region" description="Helical" evidence="18">
    <location>
        <begin position="662"/>
        <end position="687"/>
    </location>
</feature>
<dbReference type="AlphaFoldDB" id="A0A812GRT7"/>
<feature type="transmembrane region" description="Helical" evidence="18">
    <location>
        <begin position="593"/>
        <end position="622"/>
    </location>
</feature>
<dbReference type="Pfam" id="PF02990">
    <property type="entry name" value="EMP70"/>
    <property type="match status" value="1"/>
</dbReference>
<feature type="transmembrane region" description="Helical" evidence="18">
    <location>
        <begin position="759"/>
        <end position="778"/>
    </location>
</feature>
<dbReference type="InterPro" id="IPR013049">
    <property type="entry name" value="Spo11/TopoVI_A_N"/>
</dbReference>
<dbReference type="Proteomes" id="UP000604046">
    <property type="component" value="Unassembled WGS sequence"/>
</dbReference>
<proteinExistence type="inferred from homology"/>
<dbReference type="GO" id="GO:0016020">
    <property type="term" value="C:membrane"/>
    <property type="evidence" value="ECO:0007669"/>
    <property type="project" value="UniProtKB-SubCell"/>
</dbReference>
<dbReference type="InterPro" id="IPR034136">
    <property type="entry name" value="TOPRIM_Topo6A/Spo11"/>
</dbReference>
<dbReference type="GO" id="GO:0003677">
    <property type="term" value="F:DNA binding"/>
    <property type="evidence" value="ECO:0007669"/>
    <property type="project" value="UniProtKB-UniRule"/>
</dbReference>
<keyword evidence="22" id="KW-1185">Reference proteome</keyword>
<evidence type="ECO:0000256" key="14">
    <source>
        <dbReference type="ARBA" id="ARBA00023136"/>
    </source>
</evidence>
<comment type="similarity">
    <text evidence="4">Belongs to the nonaspanin (TM9SF) (TC 9.A.2) family.</text>
</comment>
<dbReference type="EMBL" id="CAJNDS010000031">
    <property type="protein sequence ID" value="CAE6925567.1"/>
    <property type="molecule type" value="Genomic_DNA"/>
</dbReference>
<keyword evidence="7 18" id="KW-0812">Transmembrane</keyword>
<evidence type="ECO:0000313" key="22">
    <source>
        <dbReference type="Proteomes" id="UP000604046"/>
    </source>
</evidence>
<keyword evidence="11 18" id="KW-1133">Transmembrane helix</keyword>
<evidence type="ECO:0000256" key="5">
    <source>
        <dbReference type="ARBA" id="ARBA00006559"/>
    </source>
</evidence>
<reference evidence="21" key="1">
    <citation type="submission" date="2021-02" db="EMBL/GenBank/DDBJ databases">
        <authorList>
            <person name="Dougan E. K."/>
            <person name="Rhodes N."/>
            <person name="Thang M."/>
            <person name="Chan C."/>
        </authorList>
    </citation>
    <scope>NUCLEOTIDE SEQUENCE</scope>
</reference>
<protein>
    <recommendedName>
        <fullName evidence="6">DNA topoisomerase (ATP-hydrolyzing)</fullName>
        <ecNumber evidence="6">5.6.2.2</ecNumber>
    </recommendedName>
</protein>
<accession>A0A812GRT7</accession>
<dbReference type="InterPro" id="IPR002815">
    <property type="entry name" value="Spo11/TopoVI_A"/>
</dbReference>
<evidence type="ECO:0000256" key="1">
    <source>
        <dbReference type="ARBA" id="ARBA00000185"/>
    </source>
</evidence>
<dbReference type="Pfam" id="PF04406">
    <property type="entry name" value="TP6A_N"/>
    <property type="match status" value="1"/>
</dbReference>
<evidence type="ECO:0000256" key="10">
    <source>
        <dbReference type="ARBA" id="ARBA00022842"/>
    </source>
</evidence>
<keyword evidence="10" id="KW-0460">Magnesium</keyword>
<dbReference type="EC" id="5.6.2.2" evidence="6"/>
<evidence type="ECO:0000256" key="15">
    <source>
        <dbReference type="ARBA" id="ARBA00023235"/>
    </source>
</evidence>
<evidence type="ECO:0000256" key="2">
    <source>
        <dbReference type="ARBA" id="ARBA00001946"/>
    </source>
</evidence>
<keyword evidence="15 16" id="KW-0413">Isomerase</keyword>
<dbReference type="GO" id="GO:0072657">
    <property type="term" value="P:protein localization to membrane"/>
    <property type="evidence" value="ECO:0007669"/>
    <property type="project" value="TreeGrafter"/>
</dbReference>
<evidence type="ECO:0000256" key="4">
    <source>
        <dbReference type="ARBA" id="ARBA00005227"/>
    </source>
</evidence>
<keyword evidence="9" id="KW-0732">Signal</keyword>
<dbReference type="PANTHER" id="PTHR10766">
    <property type="entry name" value="TRANSMEMBRANE 9 SUPERFAMILY PROTEIN"/>
    <property type="match status" value="1"/>
</dbReference>
<evidence type="ECO:0000256" key="18">
    <source>
        <dbReference type="SAM" id="Phobius"/>
    </source>
</evidence>
<keyword evidence="14 18" id="KW-0472">Membrane</keyword>
<dbReference type="GO" id="GO:0006259">
    <property type="term" value="P:DNA metabolic process"/>
    <property type="evidence" value="ECO:0007669"/>
    <property type="project" value="InterPro"/>
</dbReference>